<comment type="similarity">
    <text evidence="1">Belongs to the Gfo/Idh/MocA family.</text>
</comment>
<dbReference type="Gene3D" id="3.40.50.720">
    <property type="entry name" value="NAD(P)-binding Rossmann-like Domain"/>
    <property type="match status" value="1"/>
</dbReference>
<dbReference type="RefSeq" id="WP_123652571.1">
    <property type="nucleotide sequence ID" value="NZ_RHFN01000034.1"/>
</dbReference>
<dbReference type="EMBL" id="RHFN01000034">
    <property type="protein sequence ID" value="ROU10104.1"/>
    <property type="molecule type" value="Genomic_DNA"/>
</dbReference>
<dbReference type="GO" id="GO:0016491">
    <property type="term" value="F:oxidoreductase activity"/>
    <property type="evidence" value="ECO:0007669"/>
    <property type="project" value="UniProtKB-KW"/>
</dbReference>
<evidence type="ECO:0000259" key="4">
    <source>
        <dbReference type="Pfam" id="PF22725"/>
    </source>
</evidence>
<dbReference type="AlphaFoldDB" id="A0A3N2RRJ4"/>
<evidence type="ECO:0000256" key="2">
    <source>
        <dbReference type="ARBA" id="ARBA00023002"/>
    </source>
</evidence>
<dbReference type="InterPro" id="IPR055170">
    <property type="entry name" value="GFO_IDH_MocA-like_dom"/>
</dbReference>
<dbReference type="Pfam" id="PF01408">
    <property type="entry name" value="GFO_IDH_MocA"/>
    <property type="match status" value="1"/>
</dbReference>
<organism evidence="5 6">
    <name type="scientific">Kluyvera ascorbata</name>
    <dbReference type="NCBI Taxonomy" id="51288"/>
    <lineage>
        <taxon>Bacteria</taxon>
        <taxon>Pseudomonadati</taxon>
        <taxon>Pseudomonadota</taxon>
        <taxon>Gammaproteobacteria</taxon>
        <taxon>Enterobacterales</taxon>
        <taxon>Enterobacteriaceae</taxon>
        <taxon>Kluyvera</taxon>
    </lineage>
</organism>
<evidence type="ECO:0000313" key="6">
    <source>
        <dbReference type="Proteomes" id="UP000268051"/>
    </source>
</evidence>
<dbReference type="InterPro" id="IPR036291">
    <property type="entry name" value="NAD(P)-bd_dom_sf"/>
</dbReference>
<feature type="domain" description="GFO/IDH/MocA-like oxidoreductase" evidence="4">
    <location>
        <begin position="130"/>
        <end position="243"/>
    </location>
</feature>
<sequence length="313" mass="34724">MSDVVNWGVLGYARIAKNSIIPAIARADNARVYGVASRHRDELPVGEWQKSYGDYAALLADDAIQAVYIPLPNSLHKEWVIRALGAGKHVLCEKPIGLTADEAYEMQQVAKQHNRLLMEAFMYQYTDRVRVIKQVLESGELGELRHINVSFRFLLDRPGTIKMQPALGGGALYDVGCYPVNFIGMVTGRLPVSCKAVSETEQGVDTNLSALLQYDDGLIANIHCGFNAFGRNYAEIIGTKGMLVVDKPFLDDAGTLYLHTSEGVRELPVSESDRYQAEIRHFSSAILNEPSRLIPLDETVRNMQVLDMIRAAL</sequence>
<evidence type="ECO:0000259" key="3">
    <source>
        <dbReference type="Pfam" id="PF01408"/>
    </source>
</evidence>
<gene>
    <name evidence="5" type="ORF">EB837_22595</name>
</gene>
<dbReference type="InterPro" id="IPR000683">
    <property type="entry name" value="Gfo/Idh/MocA-like_OxRdtase_N"/>
</dbReference>
<keyword evidence="2" id="KW-0560">Oxidoreductase</keyword>
<dbReference type="OrthoDB" id="9801953at2"/>
<dbReference type="Gene3D" id="3.30.360.10">
    <property type="entry name" value="Dihydrodipicolinate Reductase, domain 2"/>
    <property type="match status" value="1"/>
</dbReference>
<dbReference type="InterPro" id="IPR050984">
    <property type="entry name" value="Gfo/Idh/MocA_domain"/>
</dbReference>
<evidence type="ECO:0000313" key="5">
    <source>
        <dbReference type="EMBL" id="ROU10104.1"/>
    </source>
</evidence>
<reference evidence="5 6" key="1">
    <citation type="submission" date="2018-10" db="EMBL/GenBank/DDBJ databases">
        <title>Horizontal transference of carbapenem resistance between Klebsiella pneumoniae and Kluyvera ascorbata during abdominal infection: a case report.</title>
        <authorList>
            <person name="Raro O.H.F."/>
            <person name="Lima-Morales D."/>
            <person name="Barth A.L."/>
            <person name="Paim T.G.S."/>
            <person name="Mott M.P."/>
            <person name="Riche C.V.W."/>
            <person name="Teixeira U.F."/>
            <person name="Waechter F."/>
            <person name="Dias C.A.G."/>
        </authorList>
    </citation>
    <scope>NUCLEOTIDE SEQUENCE [LARGE SCALE GENOMIC DNA]</scope>
    <source>
        <strain evidence="5 6">OT2</strain>
    </source>
</reference>
<comment type="caution">
    <text evidence="5">The sequence shown here is derived from an EMBL/GenBank/DDBJ whole genome shotgun (WGS) entry which is preliminary data.</text>
</comment>
<dbReference type="GO" id="GO:0000166">
    <property type="term" value="F:nucleotide binding"/>
    <property type="evidence" value="ECO:0007669"/>
    <property type="project" value="InterPro"/>
</dbReference>
<accession>A0A3N2RRJ4</accession>
<dbReference type="Pfam" id="PF22725">
    <property type="entry name" value="GFO_IDH_MocA_C3"/>
    <property type="match status" value="1"/>
</dbReference>
<dbReference type="PANTHER" id="PTHR22604:SF105">
    <property type="entry name" value="TRANS-1,2-DIHYDROBENZENE-1,2-DIOL DEHYDROGENASE"/>
    <property type="match status" value="1"/>
</dbReference>
<dbReference type="PANTHER" id="PTHR22604">
    <property type="entry name" value="OXIDOREDUCTASES"/>
    <property type="match status" value="1"/>
</dbReference>
<dbReference type="Proteomes" id="UP000268051">
    <property type="component" value="Unassembled WGS sequence"/>
</dbReference>
<proteinExistence type="inferred from homology"/>
<dbReference type="SUPFAM" id="SSF55347">
    <property type="entry name" value="Glyceraldehyde-3-phosphate dehydrogenase-like, C-terminal domain"/>
    <property type="match status" value="1"/>
</dbReference>
<evidence type="ECO:0000256" key="1">
    <source>
        <dbReference type="ARBA" id="ARBA00010928"/>
    </source>
</evidence>
<dbReference type="SUPFAM" id="SSF51735">
    <property type="entry name" value="NAD(P)-binding Rossmann-fold domains"/>
    <property type="match status" value="1"/>
</dbReference>
<name>A0A3N2RRJ4_9ENTR</name>
<feature type="domain" description="Gfo/Idh/MocA-like oxidoreductase N-terminal" evidence="3">
    <location>
        <begin position="5"/>
        <end position="120"/>
    </location>
</feature>
<protein>
    <submittedName>
        <fullName evidence="5">Gfo/Idh/MocA family oxidoreductase</fullName>
    </submittedName>
</protein>